<proteinExistence type="inferred from homology"/>
<dbReference type="Gene3D" id="1.10.8.60">
    <property type="match status" value="1"/>
</dbReference>
<dbReference type="InterPro" id="IPR027417">
    <property type="entry name" value="P-loop_NTPase"/>
</dbReference>
<accession>A0A6M2DCQ1</accession>
<comment type="similarity">
    <text evidence="2">Belongs to the activator 1 small subunits family.</text>
</comment>
<dbReference type="InterPro" id="IPR003593">
    <property type="entry name" value="AAA+_ATPase"/>
</dbReference>
<evidence type="ECO:0000256" key="5">
    <source>
        <dbReference type="ARBA" id="ARBA00022840"/>
    </source>
</evidence>
<dbReference type="NCBIfam" id="NF001679">
    <property type="entry name" value="PRK00440.1"/>
    <property type="match status" value="1"/>
</dbReference>
<dbReference type="GO" id="GO:0006281">
    <property type="term" value="P:DNA repair"/>
    <property type="evidence" value="ECO:0007669"/>
    <property type="project" value="TreeGrafter"/>
</dbReference>
<keyword evidence="5" id="KW-0067">ATP-binding</keyword>
<evidence type="ECO:0000256" key="2">
    <source>
        <dbReference type="ARBA" id="ARBA00005378"/>
    </source>
</evidence>
<evidence type="ECO:0000256" key="1">
    <source>
        <dbReference type="ARBA" id="ARBA00004123"/>
    </source>
</evidence>
<dbReference type="SUPFAM" id="SSF52540">
    <property type="entry name" value="P-loop containing nucleoside triphosphate hydrolases"/>
    <property type="match status" value="1"/>
</dbReference>
<dbReference type="InterPro" id="IPR050238">
    <property type="entry name" value="DNA_Rep/Repair_Clamp_Loader"/>
</dbReference>
<dbReference type="GO" id="GO:0003689">
    <property type="term" value="F:DNA clamp loader activity"/>
    <property type="evidence" value="ECO:0007669"/>
    <property type="project" value="TreeGrafter"/>
</dbReference>
<dbReference type="Gene3D" id="1.20.272.10">
    <property type="match status" value="1"/>
</dbReference>
<dbReference type="InterPro" id="IPR013748">
    <property type="entry name" value="Rep_factorC_C"/>
</dbReference>
<dbReference type="InterPro" id="IPR047854">
    <property type="entry name" value="RFC_lid"/>
</dbReference>
<sequence>MHAFLTGGKVGLEKKKPKSTDKKAVPTPWVEKYRPKSVDDVVEQGEVIAVLKKCLSGADLPNLLLYGPPGTGKTSTILAAARQLFGDIYKDRILELNASDERGIHVIRSKVKTFSQLSASATRPDGKSCPPFKIIILDEADSMTHAAQSALRRTMEKETKTTRFCLICNYVSRIIPPLTSRCTKFRFKPLSEDKVIERLNFISDQEKITTSEGVLKTLSQTCGGDMRRAITCLQSCSRLRGKDNEIRESDMFEVTGLIPTEKITQLIEVCKSANYSKLEDFVEDLILGGYSVAQFFEQLNEYLVECDILTNKQKAMIGKKLGECCYRLEDGGSECLQIMDLGCNIILSLSSTNE</sequence>
<dbReference type="AlphaFoldDB" id="A0A6M2DCQ1"/>
<evidence type="ECO:0000256" key="7">
    <source>
        <dbReference type="ARBA" id="ARBA00040745"/>
    </source>
</evidence>
<protein>
    <recommendedName>
        <fullName evidence="7">Replication factor C subunit 2</fullName>
    </recommendedName>
</protein>
<dbReference type="InterPro" id="IPR008921">
    <property type="entry name" value="DNA_pol3_clamp-load_cplx_C"/>
</dbReference>
<organism evidence="9">
    <name type="scientific">Xenopsylla cheopis</name>
    <name type="common">Oriental rat flea</name>
    <name type="synonym">Pulex cheopis</name>
    <dbReference type="NCBI Taxonomy" id="163159"/>
    <lineage>
        <taxon>Eukaryota</taxon>
        <taxon>Metazoa</taxon>
        <taxon>Ecdysozoa</taxon>
        <taxon>Arthropoda</taxon>
        <taxon>Hexapoda</taxon>
        <taxon>Insecta</taxon>
        <taxon>Pterygota</taxon>
        <taxon>Neoptera</taxon>
        <taxon>Endopterygota</taxon>
        <taxon>Siphonaptera</taxon>
        <taxon>Pulicidae</taxon>
        <taxon>Xenopsyllinae</taxon>
        <taxon>Xenopsylla</taxon>
    </lineage>
</organism>
<dbReference type="Pfam" id="PF00004">
    <property type="entry name" value="AAA"/>
    <property type="match status" value="1"/>
</dbReference>
<dbReference type="PANTHER" id="PTHR11669">
    <property type="entry name" value="REPLICATION FACTOR C / DNA POLYMERASE III GAMMA-TAU SUBUNIT"/>
    <property type="match status" value="1"/>
</dbReference>
<dbReference type="GO" id="GO:0003677">
    <property type="term" value="F:DNA binding"/>
    <property type="evidence" value="ECO:0007669"/>
    <property type="project" value="InterPro"/>
</dbReference>
<dbReference type="InterPro" id="IPR003959">
    <property type="entry name" value="ATPase_AAA_core"/>
</dbReference>
<dbReference type="SMART" id="SM00382">
    <property type="entry name" value="AAA"/>
    <property type="match status" value="1"/>
</dbReference>
<dbReference type="FunFam" id="1.20.272.10:FF:000011">
    <property type="entry name" value="Replication factor C subunit 2"/>
    <property type="match status" value="1"/>
</dbReference>
<reference evidence="9" key="1">
    <citation type="submission" date="2020-03" db="EMBL/GenBank/DDBJ databases">
        <title>Transcriptomic Profiling of the Digestive Tract of the Rat Flea, Xenopsylla cheopis, Following Blood Feeding and Infection with Yersinia pestis.</title>
        <authorList>
            <person name="Bland D.M."/>
            <person name="Martens C.A."/>
            <person name="Virtaneva K."/>
            <person name="Kanakabandi K."/>
            <person name="Long D."/>
            <person name="Rosenke R."/>
            <person name="Saturday G.A."/>
            <person name="Hoyt F.H."/>
            <person name="Bruno D.P."/>
            <person name="Ribeiro J.M.C."/>
            <person name="Hinnebusch J."/>
        </authorList>
    </citation>
    <scope>NUCLEOTIDE SEQUENCE</scope>
</reference>
<name>A0A6M2DCQ1_XENCH</name>
<dbReference type="GO" id="GO:0006261">
    <property type="term" value="P:DNA-templated DNA replication"/>
    <property type="evidence" value="ECO:0007669"/>
    <property type="project" value="TreeGrafter"/>
</dbReference>
<feature type="domain" description="AAA+ ATPase" evidence="8">
    <location>
        <begin position="59"/>
        <end position="193"/>
    </location>
</feature>
<keyword evidence="6" id="KW-0539">Nucleus</keyword>
<dbReference type="Pfam" id="PF08542">
    <property type="entry name" value="Rep_fac_C"/>
    <property type="match status" value="1"/>
</dbReference>
<evidence type="ECO:0000256" key="6">
    <source>
        <dbReference type="ARBA" id="ARBA00023242"/>
    </source>
</evidence>
<dbReference type="GO" id="GO:0005634">
    <property type="term" value="C:nucleus"/>
    <property type="evidence" value="ECO:0007669"/>
    <property type="project" value="UniProtKB-SubCell"/>
</dbReference>
<evidence type="ECO:0000259" key="8">
    <source>
        <dbReference type="SMART" id="SM00382"/>
    </source>
</evidence>
<dbReference type="CDD" id="cd00009">
    <property type="entry name" value="AAA"/>
    <property type="match status" value="1"/>
</dbReference>
<dbReference type="PANTHER" id="PTHR11669:SF20">
    <property type="entry name" value="REPLICATION FACTOR C SUBUNIT 4"/>
    <property type="match status" value="1"/>
</dbReference>
<evidence type="ECO:0000256" key="4">
    <source>
        <dbReference type="ARBA" id="ARBA00022741"/>
    </source>
</evidence>
<evidence type="ECO:0000256" key="3">
    <source>
        <dbReference type="ARBA" id="ARBA00022705"/>
    </source>
</evidence>
<dbReference type="CDD" id="cd18140">
    <property type="entry name" value="HLD_clamp_RFC"/>
    <property type="match status" value="1"/>
</dbReference>
<keyword evidence="3" id="KW-0235">DNA replication</keyword>
<dbReference type="FunFam" id="3.40.50.300:FF:000237">
    <property type="entry name" value="replication factor C subunit 4"/>
    <property type="match status" value="1"/>
</dbReference>
<comment type="subcellular location">
    <subcellularLocation>
        <location evidence="1">Nucleus</location>
    </subcellularLocation>
</comment>
<evidence type="ECO:0000313" key="9">
    <source>
        <dbReference type="EMBL" id="NOV43906.1"/>
    </source>
</evidence>
<dbReference type="Pfam" id="PF21960">
    <property type="entry name" value="RCF1-5-like_lid"/>
    <property type="match status" value="1"/>
</dbReference>
<keyword evidence="4" id="KW-0547">Nucleotide-binding</keyword>
<dbReference type="GO" id="GO:0016887">
    <property type="term" value="F:ATP hydrolysis activity"/>
    <property type="evidence" value="ECO:0007669"/>
    <property type="project" value="InterPro"/>
</dbReference>
<dbReference type="EMBL" id="GIIL01000180">
    <property type="protein sequence ID" value="NOV43906.1"/>
    <property type="molecule type" value="Transcribed_RNA"/>
</dbReference>
<dbReference type="GO" id="GO:0005663">
    <property type="term" value="C:DNA replication factor C complex"/>
    <property type="evidence" value="ECO:0007669"/>
    <property type="project" value="TreeGrafter"/>
</dbReference>
<dbReference type="Gene3D" id="3.40.50.300">
    <property type="entry name" value="P-loop containing nucleotide triphosphate hydrolases"/>
    <property type="match status" value="1"/>
</dbReference>
<dbReference type="GO" id="GO:0005524">
    <property type="term" value="F:ATP binding"/>
    <property type="evidence" value="ECO:0007669"/>
    <property type="project" value="UniProtKB-KW"/>
</dbReference>
<dbReference type="SUPFAM" id="SSF48019">
    <property type="entry name" value="post-AAA+ oligomerization domain-like"/>
    <property type="match status" value="1"/>
</dbReference>